<name>A0ABR2EV52_9ROSI</name>
<dbReference type="Proteomes" id="UP001472677">
    <property type="component" value="Unassembled WGS sequence"/>
</dbReference>
<sequence>MMIRREMKHDYCEFIHFKTQLSNLWNVGPRPKVENFSKRLPVGSFASLSVSPCSIFLSEKYSPSRPATSSVRLNVIMFTGCILERACDLFRCSDSSLFSERFDFDYPLGW</sequence>
<comment type="caution">
    <text evidence="1">The sequence shown here is derived from an EMBL/GenBank/DDBJ whole genome shotgun (WGS) entry which is preliminary data.</text>
</comment>
<accession>A0ABR2EV52</accession>
<dbReference type="EMBL" id="JBBPBM010000010">
    <property type="protein sequence ID" value="KAK8565900.1"/>
    <property type="molecule type" value="Genomic_DNA"/>
</dbReference>
<proteinExistence type="predicted"/>
<gene>
    <name evidence="1" type="ORF">V6N12_059446</name>
</gene>
<organism evidence="1 2">
    <name type="scientific">Hibiscus sabdariffa</name>
    <name type="common">roselle</name>
    <dbReference type="NCBI Taxonomy" id="183260"/>
    <lineage>
        <taxon>Eukaryota</taxon>
        <taxon>Viridiplantae</taxon>
        <taxon>Streptophyta</taxon>
        <taxon>Embryophyta</taxon>
        <taxon>Tracheophyta</taxon>
        <taxon>Spermatophyta</taxon>
        <taxon>Magnoliopsida</taxon>
        <taxon>eudicotyledons</taxon>
        <taxon>Gunneridae</taxon>
        <taxon>Pentapetalae</taxon>
        <taxon>rosids</taxon>
        <taxon>malvids</taxon>
        <taxon>Malvales</taxon>
        <taxon>Malvaceae</taxon>
        <taxon>Malvoideae</taxon>
        <taxon>Hibiscus</taxon>
    </lineage>
</organism>
<reference evidence="1 2" key="1">
    <citation type="journal article" date="2024" name="G3 (Bethesda)">
        <title>Genome assembly of Hibiscus sabdariffa L. provides insights into metabolisms of medicinal natural products.</title>
        <authorList>
            <person name="Kim T."/>
        </authorList>
    </citation>
    <scope>NUCLEOTIDE SEQUENCE [LARGE SCALE GENOMIC DNA]</scope>
    <source>
        <strain evidence="1">TK-2024</strain>
        <tissue evidence="1">Old leaves</tissue>
    </source>
</reference>
<protein>
    <submittedName>
        <fullName evidence="1">Uncharacterized protein</fullName>
    </submittedName>
</protein>
<keyword evidence="2" id="KW-1185">Reference proteome</keyword>
<evidence type="ECO:0000313" key="2">
    <source>
        <dbReference type="Proteomes" id="UP001472677"/>
    </source>
</evidence>
<evidence type="ECO:0000313" key="1">
    <source>
        <dbReference type="EMBL" id="KAK8565900.1"/>
    </source>
</evidence>